<evidence type="ECO:0000256" key="8">
    <source>
        <dbReference type="ARBA" id="ARBA00022857"/>
    </source>
</evidence>
<reference evidence="12" key="2">
    <citation type="journal article" date="2021" name="PeerJ">
        <title>Extensive microbial diversity within the chicken gut microbiome revealed by metagenomics and culture.</title>
        <authorList>
            <person name="Gilroy R."/>
            <person name="Ravi A."/>
            <person name="Getino M."/>
            <person name="Pursley I."/>
            <person name="Horton D.L."/>
            <person name="Alikhan N.F."/>
            <person name="Baker D."/>
            <person name="Gharbi K."/>
            <person name="Hall N."/>
            <person name="Watson M."/>
            <person name="Adriaenssens E.M."/>
            <person name="Foster-Nyarko E."/>
            <person name="Jarju S."/>
            <person name="Secka A."/>
            <person name="Antonio M."/>
            <person name="Oren A."/>
            <person name="Chaudhuri R.R."/>
            <person name="La Ragione R."/>
            <person name="Hildebrand F."/>
            <person name="Pallen M.J."/>
        </authorList>
    </citation>
    <scope>NUCLEOTIDE SEQUENCE</scope>
    <source>
        <strain evidence="12">CHK195-12923</strain>
    </source>
</reference>
<comment type="caution">
    <text evidence="12">The sequence shown here is derived from an EMBL/GenBank/DDBJ whole genome shotgun (WGS) entry which is preliminary data.</text>
</comment>
<evidence type="ECO:0000313" key="12">
    <source>
        <dbReference type="EMBL" id="HIU61534.1"/>
    </source>
</evidence>
<keyword evidence="6 10" id="KW-0819">tRNA processing</keyword>
<accession>A0A9D1SIC3</accession>
<keyword evidence="4 10" id="KW-0285">Flavoprotein</keyword>
<dbReference type="Proteomes" id="UP000824110">
    <property type="component" value="Unassembled WGS sequence"/>
</dbReference>
<keyword evidence="9 10" id="KW-0520">NAD</keyword>
<comment type="function">
    <text evidence="10">Catalyzes the folate-dependent formation of 5-methyl-uridine at position 54 (M-5-U54) in all tRNAs.</text>
</comment>
<name>A0A9D1SIC3_9FIRM</name>
<feature type="binding site" evidence="10">
    <location>
        <begin position="12"/>
        <end position="17"/>
    </location>
    <ligand>
        <name>FAD</name>
        <dbReference type="ChEBI" id="CHEBI:57692"/>
    </ligand>
</feature>
<dbReference type="GO" id="GO:0047151">
    <property type="term" value="F:tRNA (uracil(54)-C5)-methyltransferase activity, 5,10-methylenetetrahydrofolate-dependent"/>
    <property type="evidence" value="ECO:0007669"/>
    <property type="project" value="UniProtKB-UniRule"/>
</dbReference>
<proteinExistence type="inferred from homology"/>
<gene>
    <name evidence="10 12" type="primary">trmFO</name>
    <name evidence="12" type="ORF">IAB69_02675</name>
</gene>
<dbReference type="PRINTS" id="PR00411">
    <property type="entry name" value="PNDRDTASEI"/>
</dbReference>
<dbReference type="PANTHER" id="PTHR11806:SF2">
    <property type="entry name" value="METHYLENETETRAHYDROFOLATE--TRNA-(URACIL-5-)-METHYLTRANSFERASE TRMFO"/>
    <property type="match status" value="1"/>
</dbReference>
<evidence type="ECO:0000256" key="5">
    <source>
        <dbReference type="ARBA" id="ARBA00022679"/>
    </source>
</evidence>
<evidence type="ECO:0000256" key="7">
    <source>
        <dbReference type="ARBA" id="ARBA00022827"/>
    </source>
</evidence>
<dbReference type="GO" id="GO:0005829">
    <property type="term" value="C:cytosol"/>
    <property type="evidence" value="ECO:0007669"/>
    <property type="project" value="TreeGrafter"/>
</dbReference>
<dbReference type="GO" id="GO:0002098">
    <property type="term" value="P:tRNA wobble uridine modification"/>
    <property type="evidence" value="ECO:0007669"/>
    <property type="project" value="TreeGrafter"/>
</dbReference>
<evidence type="ECO:0000256" key="6">
    <source>
        <dbReference type="ARBA" id="ARBA00022694"/>
    </source>
</evidence>
<evidence type="ECO:0000256" key="3">
    <source>
        <dbReference type="ARBA" id="ARBA00022603"/>
    </source>
</evidence>
<keyword evidence="8 10" id="KW-0521">NADP</keyword>
<evidence type="ECO:0000259" key="11">
    <source>
        <dbReference type="Pfam" id="PF01134"/>
    </source>
</evidence>
<dbReference type="HAMAP" id="MF_01037">
    <property type="entry name" value="TrmFO"/>
    <property type="match status" value="1"/>
</dbReference>
<dbReference type="Pfam" id="PF01134">
    <property type="entry name" value="GIDA"/>
    <property type="match status" value="1"/>
</dbReference>
<dbReference type="InterPro" id="IPR004417">
    <property type="entry name" value="TrmFO"/>
</dbReference>
<keyword evidence="5 10" id="KW-0808">Transferase</keyword>
<evidence type="ECO:0000256" key="10">
    <source>
        <dbReference type="HAMAP-Rule" id="MF_01037"/>
    </source>
</evidence>
<dbReference type="GO" id="GO:0050660">
    <property type="term" value="F:flavin adenine dinucleotide binding"/>
    <property type="evidence" value="ECO:0007669"/>
    <property type="project" value="UniProtKB-UniRule"/>
</dbReference>
<evidence type="ECO:0000256" key="1">
    <source>
        <dbReference type="ARBA" id="ARBA00001974"/>
    </source>
</evidence>
<evidence type="ECO:0000313" key="13">
    <source>
        <dbReference type="Proteomes" id="UP000824110"/>
    </source>
</evidence>
<protein>
    <recommendedName>
        <fullName evidence="10">Methylenetetrahydrofolate--tRNA-(uracil-5-)-methyltransferase TrmFO</fullName>
        <ecNumber evidence="10">2.1.1.74</ecNumber>
    </recommendedName>
    <alternativeName>
        <fullName evidence="10">Folate-dependent tRNA (uracil-5-)-methyltransferase</fullName>
    </alternativeName>
    <alternativeName>
        <fullName evidence="10">Folate-dependent tRNA(M-5-U54)-methyltransferase</fullName>
    </alternativeName>
</protein>
<sequence>MSLRHDAVKVVGAGLAGCEAAYRLAEEGFEVELSDIKPQKFTPAHSSTGFAELVCSNSLKSNDVYGNACGLLKEEMRILGSLTMEAAALSAVPAGGALAVDRDKFSDYITQKIKSHKNIKVVCGEVSAVPSAPCIVATGPLTTGALADDIAARTGGGLHFYDASAPIVSADSIDRTRAFAGGRYGKGGDDYLNCPMEKEEYKAFYAALTSAERADLHSFEKSEIFEGCMPLEVMAARGEDTLRFGPFKPVGLWDEQGRRYYAVLQLRKENIQGSAYNLVGCQTNLKFGEQKRVFSLVPALKNAEFLRYGVMHRNTFINSPQCLDADFSLRGSGGVYFAGQITGVEGYVESAMSGILAAVHLSRRLRGKEVALPPEYTVCGELSRYVSTPNSDFQPMNANYGLLGAAATGIRDKKERYRYLSERALKNIREYKELLCQ</sequence>
<dbReference type="EC" id="2.1.1.74" evidence="10"/>
<comment type="similarity">
    <text evidence="10">Belongs to the MnmG family. TrmFO subfamily.</text>
</comment>
<comment type="cofactor">
    <cofactor evidence="1 10">
        <name>FAD</name>
        <dbReference type="ChEBI" id="CHEBI:57692"/>
    </cofactor>
</comment>
<comment type="subcellular location">
    <subcellularLocation>
        <location evidence="10">Cytoplasm</location>
    </subcellularLocation>
</comment>
<keyword evidence="3 10" id="KW-0489">Methyltransferase</keyword>
<dbReference type="NCBIfam" id="TIGR00137">
    <property type="entry name" value="gid_trmFO"/>
    <property type="match status" value="1"/>
</dbReference>
<dbReference type="PANTHER" id="PTHR11806">
    <property type="entry name" value="GLUCOSE INHIBITED DIVISION PROTEIN A"/>
    <property type="match status" value="1"/>
</dbReference>
<dbReference type="GO" id="GO:0030488">
    <property type="term" value="P:tRNA methylation"/>
    <property type="evidence" value="ECO:0007669"/>
    <property type="project" value="TreeGrafter"/>
</dbReference>
<keyword evidence="7 10" id="KW-0274">FAD</keyword>
<dbReference type="SUPFAM" id="SSF51905">
    <property type="entry name" value="FAD/NAD(P)-binding domain"/>
    <property type="match status" value="1"/>
</dbReference>
<feature type="domain" description="MnmG N-terminal" evidence="11">
    <location>
        <begin position="8"/>
        <end position="369"/>
    </location>
</feature>
<dbReference type="InterPro" id="IPR040131">
    <property type="entry name" value="MnmG_N"/>
</dbReference>
<dbReference type="EMBL" id="DVNE01000024">
    <property type="protein sequence ID" value="HIU61534.1"/>
    <property type="molecule type" value="Genomic_DNA"/>
</dbReference>
<evidence type="ECO:0000256" key="2">
    <source>
        <dbReference type="ARBA" id="ARBA00022490"/>
    </source>
</evidence>
<organism evidence="12 13">
    <name type="scientific">Candidatus Coproplasma excrementigallinarum</name>
    <dbReference type="NCBI Taxonomy" id="2840747"/>
    <lineage>
        <taxon>Bacteria</taxon>
        <taxon>Bacillati</taxon>
        <taxon>Bacillota</taxon>
        <taxon>Clostridia</taxon>
        <taxon>Eubacteriales</taxon>
        <taxon>Candidatus Coproplasma</taxon>
    </lineage>
</organism>
<evidence type="ECO:0000256" key="9">
    <source>
        <dbReference type="ARBA" id="ARBA00023027"/>
    </source>
</evidence>
<comment type="catalytic activity">
    <reaction evidence="10">
        <text>uridine(54) in tRNA + (6R)-5,10-methylene-5,6,7,8-tetrahydrofolate + NADPH + H(+) = 5-methyluridine(54) in tRNA + (6S)-5,6,7,8-tetrahydrofolate + NADP(+)</text>
        <dbReference type="Rhea" id="RHEA:62372"/>
        <dbReference type="Rhea" id="RHEA-COMP:10167"/>
        <dbReference type="Rhea" id="RHEA-COMP:10193"/>
        <dbReference type="ChEBI" id="CHEBI:15378"/>
        <dbReference type="ChEBI" id="CHEBI:15636"/>
        <dbReference type="ChEBI" id="CHEBI:57453"/>
        <dbReference type="ChEBI" id="CHEBI:57783"/>
        <dbReference type="ChEBI" id="CHEBI:58349"/>
        <dbReference type="ChEBI" id="CHEBI:65315"/>
        <dbReference type="ChEBI" id="CHEBI:74447"/>
        <dbReference type="EC" id="2.1.1.74"/>
    </reaction>
</comment>
<reference evidence="12" key="1">
    <citation type="submission" date="2020-10" db="EMBL/GenBank/DDBJ databases">
        <authorList>
            <person name="Gilroy R."/>
        </authorList>
    </citation>
    <scope>NUCLEOTIDE SEQUENCE</scope>
    <source>
        <strain evidence="12">CHK195-12923</strain>
    </source>
</reference>
<dbReference type="AlphaFoldDB" id="A0A9D1SIC3"/>
<dbReference type="InterPro" id="IPR002218">
    <property type="entry name" value="MnmG-rel"/>
</dbReference>
<dbReference type="InterPro" id="IPR036188">
    <property type="entry name" value="FAD/NAD-bd_sf"/>
</dbReference>
<comment type="catalytic activity">
    <reaction evidence="10">
        <text>uridine(54) in tRNA + (6R)-5,10-methylene-5,6,7,8-tetrahydrofolate + NADH + H(+) = 5-methyluridine(54) in tRNA + (6S)-5,6,7,8-tetrahydrofolate + NAD(+)</text>
        <dbReference type="Rhea" id="RHEA:16873"/>
        <dbReference type="Rhea" id="RHEA-COMP:10167"/>
        <dbReference type="Rhea" id="RHEA-COMP:10193"/>
        <dbReference type="ChEBI" id="CHEBI:15378"/>
        <dbReference type="ChEBI" id="CHEBI:15636"/>
        <dbReference type="ChEBI" id="CHEBI:57453"/>
        <dbReference type="ChEBI" id="CHEBI:57540"/>
        <dbReference type="ChEBI" id="CHEBI:57945"/>
        <dbReference type="ChEBI" id="CHEBI:65315"/>
        <dbReference type="ChEBI" id="CHEBI:74447"/>
        <dbReference type="EC" id="2.1.1.74"/>
    </reaction>
</comment>
<dbReference type="NCBIfam" id="NF003739">
    <property type="entry name" value="PRK05335.1"/>
    <property type="match status" value="1"/>
</dbReference>
<keyword evidence="2 10" id="KW-0963">Cytoplasm</keyword>
<evidence type="ECO:0000256" key="4">
    <source>
        <dbReference type="ARBA" id="ARBA00022630"/>
    </source>
</evidence>
<dbReference type="Gene3D" id="3.50.50.60">
    <property type="entry name" value="FAD/NAD(P)-binding domain"/>
    <property type="match status" value="2"/>
</dbReference>